<dbReference type="Pfam" id="PF00635">
    <property type="entry name" value="Motile_Sperm"/>
    <property type="match status" value="1"/>
</dbReference>
<feature type="compositionally biased region" description="Basic and acidic residues" evidence="3">
    <location>
        <begin position="521"/>
        <end position="538"/>
    </location>
</feature>
<feature type="compositionally biased region" description="Polar residues" evidence="3">
    <location>
        <begin position="71"/>
        <end position="91"/>
    </location>
</feature>
<dbReference type="Proteomes" id="UP000310189">
    <property type="component" value="Unassembled WGS sequence"/>
</dbReference>
<feature type="compositionally biased region" description="Low complexity" evidence="3">
    <location>
        <begin position="31"/>
        <end position="44"/>
    </location>
</feature>
<feature type="compositionally biased region" description="Polar residues" evidence="3">
    <location>
        <begin position="613"/>
        <end position="630"/>
    </location>
</feature>
<name>A0A4T0FHT0_9BASI</name>
<dbReference type="InterPro" id="IPR008962">
    <property type="entry name" value="PapD-like_sf"/>
</dbReference>
<dbReference type="InterPro" id="IPR006597">
    <property type="entry name" value="Sel1-like"/>
</dbReference>
<dbReference type="EMBL" id="SPNW01000054">
    <property type="protein sequence ID" value="TIA87500.1"/>
    <property type="molecule type" value="Genomic_DNA"/>
</dbReference>
<dbReference type="PANTHER" id="PTHR46430">
    <property type="entry name" value="PROTEIN SKT5-RELATED"/>
    <property type="match status" value="1"/>
</dbReference>
<comment type="caution">
    <text evidence="5">The sequence shown here is derived from an EMBL/GenBank/DDBJ whole genome shotgun (WGS) entry which is preliminary data.</text>
</comment>
<gene>
    <name evidence="5" type="ORF">E3P99_03140</name>
</gene>
<dbReference type="PROSITE" id="PS50005">
    <property type="entry name" value="TPR"/>
    <property type="match status" value="1"/>
</dbReference>
<accession>A0A4T0FHT0</accession>
<dbReference type="InterPro" id="IPR000535">
    <property type="entry name" value="MSP_dom"/>
</dbReference>
<dbReference type="PROSITE" id="PS50202">
    <property type="entry name" value="MSP"/>
    <property type="match status" value="1"/>
</dbReference>
<feature type="compositionally biased region" description="Polar residues" evidence="3">
    <location>
        <begin position="882"/>
        <end position="894"/>
    </location>
</feature>
<feature type="region of interest" description="Disordered" evidence="3">
    <location>
        <begin position="1"/>
        <end position="130"/>
    </location>
</feature>
<dbReference type="SUPFAM" id="SSF81901">
    <property type="entry name" value="HCP-like"/>
    <property type="match status" value="2"/>
</dbReference>
<keyword evidence="2" id="KW-0802">TPR repeat</keyword>
<feature type="region of interest" description="Disordered" evidence="3">
    <location>
        <begin position="882"/>
        <end position="908"/>
    </location>
</feature>
<dbReference type="PANTHER" id="PTHR46430:SF2">
    <property type="entry name" value="CHITIN SYNTHASE REGULATORY FACTOR 4"/>
    <property type="match status" value="1"/>
</dbReference>
<keyword evidence="6" id="KW-1185">Reference proteome</keyword>
<dbReference type="SMART" id="SM00671">
    <property type="entry name" value="SEL1"/>
    <property type="match status" value="5"/>
</dbReference>
<evidence type="ECO:0000256" key="1">
    <source>
        <dbReference type="ARBA" id="ARBA00022737"/>
    </source>
</evidence>
<dbReference type="InterPro" id="IPR019734">
    <property type="entry name" value="TPR_rpt"/>
</dbReference>
<feature type="compositionally biased region" description="Basic and acidic residues" evidence="3">
    <location>
        <begin position="545"/>
        <end position="561"/>
    </location>
</feature>
<keyword evidence="1" id="KW-0677">Repeat</keyword>
<dbReference type="InterPro" id="IPR013783">
    <property type="entry name" value="Ig-like_fold"/>
</dbReference>
<feature type="compositionally biased region" description="Low complexity" evidence="3">
    <location>
        <begin position="103"/>
        <end position="117"/>
    </location>
</feature>
<organism evidence="5 6">
    <name type="scientific">Wallemia hederae</name>
    <dbReference type="NCBI Taxonomy" id="1540922"/>
    <lineage>
        <taxon>Eukaryota</taxon>
        <taxon>Fungi</taxon>
        <taxon>Dikarya</taxon>
        <taxon>Basidiomycota</taxon>
        <taxon>Wallemiomycotina</taxon>
        <taxon>Wallemiomycetes</taxon>
        <taxon>Wallemiales</taxon>
        <taxon>Wallemiaceae</taxon>
        <taxon>Wallemia</taxon>
    </lineage>
</organism>
<dbReference type="AlphaFoldDB" id="A0A4T0FHT0"/>
<dbReference type="OrthoDB" id="272077at2759"/>
<feature type="compositionally biased region" description="Basic and acidic residues" evidence="3">
    <location>
        <begin position="9"/>
        <end position="20"/>
    </location>
</feature>
<feature type="compositionally biased region" description="Polar residues" evidence="3">
    <location>
        <begin position="569"/>
        <end position="582"/>
    </location>
</feature>
<dbReference type="Pfam" id="PF08238">
    <property type="entry name" value="Sel1"/>
    <property type="match status" value="4"/>
</dbReference>
<feature type="compositionally biased region" description="Polar residues" evidence="3">
    <location>
        <begin position="656"/>
        <end position="668"/>
    </location>
</feature>
<dbReference type="InterPro" id="IPR051726">
    <property type="entry name" value="Chitin_Synth_Reg"/>
</dbReference>
<evidence type="ECO:0000313" key="5">
    <source>
        <dbReference type="EMBL" id="TIA87500.1"/>
    </source>
</evidence>
<protein>
    <recommendedName>
        <fullName evidence="4">MSP domain-containing protein</fullName>
    </recommendedName>
</protein>
<feature type="domain" description="MSP" evidence="4">
    <location>
        <begin position="712"/>
        <end position="844"/>
    </location>
</feature>
<feature type="compositionally biased region" description="Polar residues" evidence="3">
    <location>
        <begin position="591"/>
        <end position="603"/>
    </location>
</feature>
<dbReference type="Gene3D" id="2.60.40.10">
    <property type="entry name" value="Immunoglobulins"/>
    <property type="match status" value="1"/>
</dbReference>
<dbReference type="SUPFAM" id="SSF49354">
    <property type="entry name" value="PapD-like"/>
    <property type="match status" value="1"/>
</dbReference>
<evidence type="ECO:0000256" key="2">
    <source>
        <dbReference type="PROSITE-ProRule" id="PRU00339"/>
    </source>
</evidence>
<evidence type="ECO:0000259" key="4">
    <source>
        <dbReference type="PROSITE" id="PS50202"/>
    </source>
</evidence>
<feature type="repeat" description="TPR" evidence="2">
    <location>
        <begin position="278"/>
        <end position="311"/>
    </location>
</feature>
<feature type="region of interest" description="Disordered" evidence="3">
    <location>
        <begin position="521"/>
        <end position="691"/>
    </location>
</feature>
<sequence length="974" mass="105786">MGWPKLTKSSRESSKDRDSAKGPQVPPLPPDLAQEAADAANSANGPPPPHLSRPLAAPKPQRLMPSMAYNLENQTSSGVSDQNSSLNSSFGDLSVGIQPRGQSLPAPSSTAPSGSSPNHPETSPASVYMSPPTFSPSMLYPPRNASTNGPPSITVALPDLNSLIDMKGKQSDPAALLEWSKDVLAFVERRERTLSATGVPFDRRNHDEEAQIAPLVDHAVQVILTLAASSNSTPKAVLIEALYLRADMTASGAYSDHRPRDPRAAFRDFEGSAKGGFAAAWFRIGREYEQVPDVGRAVDAYQRGVKANDCSSLYRIGTAYLLGQLNLPQDPQKAIPLLRQAAERANIDQPNPAYVFGMILAGEYDHVSIDQSLLSSSTDKPPTIEAKTFLERAAFYLYPPALYKMGLNHEFALQGCQFDPLLSIQYYSKASELGEFEADMALSKWFLCGHEGAFMKDEKLAFTFAEKAARGNLPSAEFALGYYYEVGVGGTVDLGLAKKWYARAAEHGNDESASRLAALEDAHPISRDDHNEIVGDRLVRRRTQAKKESETLEARRQRSHNDAVPPQQPHESSNMQGSSSAPPVTGYDSPQFFNAQPTIQPVPQTMPMPDPMLNQQPLPQVPMGSSQAQGPVQPPQLSIPANVPRYSLVDAPTPIQDPNTSRLPSPQMNAAERKPSSAARPLQRPVKGPATFNEMGITVGTAKKDPDCVIMSVTLEPAKELIFPRPVASPDVKVGTAIDKEILKIKNPTATAVAFKVKTTAPRSYCVRPNAGRIEPGQTIDVQVLVQAVKEAPPPNAKCKDKFLVQSVHIGESKQHLSVAEFWLHIEREDKSAIIEQKIRCNWKSTQFETVGEEEPQPDSNSRSNQNSFAATTPIITATPYQQASELPQESTPLSHLPPVPENDIKRGLGIDNSETLAEAKKRIAALESELTQLRKSSSGFSTATATKEVQEGVPLQMVAGIAISVFIITYLFL</sequence>
<reference evidence="5 6" key="1">
    <citation type="submission" date="2019-03" db="EMBL/GenBank/DDBJ databases">
        <title>Sequencing 23 genomes of Wallemia ichthyophaga.</title>
        <authorList>
            <person name="Gostincar C."/>
        </authorList>
    </citation>
    <scope>NUCLEOTIDE SEQUENCE [LARGE SCALE GENOMIC DNA]</scope>
    <source>
        <strain evidence="5 6">EXF-5753</strain>
    </source>
</reference>
<dbReference type="InterPro" id="IPR011990">
    <property type="entry name" value="TPR-like_helical_dom_sf"/>
</dbReference>
<evidence type="ECO:0000313" key="6">
    <source>
        <dbReference type="Proteomes" id="UP000310189"/>
    </source>
</evidence>
<dbReference type="Gene3D" id="1.25.40.10">
    <property type="entry name" value="Tetratricopeptide repeat domain"/>
    <property type="match status" value="1"/>
</dbReference>
<proteinExistence type="predicted"/>
<evidence type="ECO:0000256" key="3">
    <source>
        <dbReference type="SAM" id="MobiDB-lite"/>
    </source>
</evidence>